<dbReference type="RefSeq" id="XP_056699687.1">
    <property type="nucleotide sequence ID" value="XM_056843709.1"/>
</dbReference>
<organism evidence="1 2">
    <name type="scientific">Spinacia oleracea</name>
    <name type="common">Spinach</name>
    <dbReference type="NCBI Taxonomy" id="3562"/>
    <lineage>
        <taxon>Eukaryota</taxon>
        <taxon>Viridiplantae</taxon>
        <taxon>Streptophyta</taxon>
        <taxon>Embryophyta</taxon>
        <taxon>Tracheophyta</taxon>
        <taxon>Spermatophyta</taxon>
        <taxon>Magnoliopsida</taxon>
        <taxon>eudicotyledons</taxon>
        <taxon>Gunneridae</taxon>
        <taxon>Pentapetalae</taxon>
        <taxon>Caryophyllales</taxon>
        <taxon>Chenopodiaceae</taxon>
        <taxon>Chenopodioideae</taxon>
        <taxon>Anserineae</taxon>
        <taxon>Spinacia</taxon>
    </lineage>
</organism>
<sequence length="112" mass="12936">MGLMRNAIPPEYAQTLPEAAETQLVALQSCALDMFIQLDSLKKWRVALVLEEARARNLSSQYGDQHFASLEGLRLTKSFFGRASSILWPKLWLFFMLRIRSIFNRLTRTSRT</sequence>
<proteinExistence type="predicted"/>
<dbReference type="GeneID" id="110783875"/>
<accession>A0ABM3RVM6</accession>
<name>A0ABM3RVM6_SPIOL</name>
<gene>
    <name evidence="2" type="primary">LOC110783875</name>
</gene>
<keyword evidence="1" id="KW-1185">Reference proteome</keyword>
<reference evidence="2" key="2">
    <citation type="submission" date="2025-08" db="UniProtKB">
        <authorList>
            <consortium name="RefSeq"/>
        </authorList>
    </citation>
    <scope>IDENTIFICATION</scope>
    <source>
        <tissue evidence="2">Leaf</tissue>
    </source>
</reference>
<dbReference type="Proteomes" id="UP000813463">
    <property type="component" value="Chromosome 4"/>
</dbReference>
<evidence type="ECO:0000313" key="2">
    <source>
        <dbReference type="RefSeq" id="XP_056699687.1"/>
    </source>
</evidence>
<reference evidence="1" key="1">
    <citation type="journal article" date="2021" name="Nat. Commun.">
        <title>Genomic analyses provide insights into spinach domestication and the genetic basis of agronomic traits.</title>
        <authorList>
            <person name="Cai X."/>
            <person name="Sun X."/>
            <person name="Xu C."/>
            <person name="Sun H."/>
            <person name="Wang X."/>
            <person name="Ge C."/>
            <person name="Zhang Z."/>
            <person name="Wang Q."/>
            <person name="Fei Z."/>
            <person name="Jiao C."/>
            <person name="Wang Q."/>
        </authorList>
    </citation>
    <scope>NUCLEOTIDE SEQUENCE [LARGE SCALE GENOMIC DNA]</scope>
    <source>
        <strain evidence="1">cv. Varoflay</strain>
    </source>
</reference>
<evidence type="ECO:0000313" key="1">
    <source>
        <dbReference type="Proteomes" id="UP000813463"/>
    </source>
</evidence>
<protein>
    <submittedName>
        <fullName evidence="2">Uncharacterized protein</fullName>
    </submittedName>
</protein>